<comment type="function">
    <text evidence="7">Displays several functions associated with host defense: it promotes agglutination, bacterial capsular swelling, phagocytosis and complement fixation through its calcium-dependent binding to phosphorylcholine. Can interact with DNA and histones and may scavenge nuclear material released from damaged circulating cells.</text>
</comment>
<evidence type="ECO:0000256" key="8">
    <source>
        <dbReference type="ARBA" id="ARBA00038102"/>
    </source>
</evidence>
<comment type="cofactor">
    <cofactor evidence="10">
        <name>Ca(2+)</name>
        <dbReference type="ChEBI" id="CHEBI:29108"/>
    </cofactor>
    <text evidence="10">Binds 2 calcium ions per subunit.</text>
</comment>
<dbReference type="GO" id="GO:0032677">
    <property type="term" value="P:regulation of interleukin-8 production"/>
    <property type="evidence" value="ECO:0007669"/>
    <property type="project" value="Ensembl"/>
</dbReference>
<dbReference type="AlphaFoldDB" id="G5BWM1"/>
<dbReference type="GO" id="GO:0010628">
    <property type="term" value="P:positive regulation of gene expression"/>
    <property type="evidence" value="ECO:0007669"/>
    <property type="project" value="Ensembl"/>
</dbReference>
<dbReference type="STRING" id="10181.G5BWM1"/>
<dbReference type="GO" id="GO:0032930">
    <property type="term" value="P:positive regulation of superoxide anion generation"/>
    <property type="evidence" value="ECO:0007669"/>
    <property type="project" value="Ensembl"/>
</dbReference>
<dbReference type="Proteomes" id="UP000006813">
    <property type="component" value="Unassembled WGS sequence"/>
</dbReference>
<dbReference type="GO" id="GO:0005509">
    <property type="term" value="F:calcium ion binding"/>
    <property type="evidence" value="ECO:0007669"/>
    <property type="project" value="Ensembl"/>
</dbReference>
<dbReference type="eggNOG" id="ENOG502S201">
    <property type="taxonomic scope" value="Eukaryota"/>
</dbReference>
<dbReference type="GO" id="GO:0042802">
    <property type="term" value="F:identical protein binding"/>
    <property type="evidence" value="ECO:0007669"/>
    <property type="project" value="Ensembl"/>
</dbReference>
<reference evidence="12 13" key="1">
    <citation type="journal article" date="2011" name="Nature">
        <title>Genome sequencing reveals insights into physiology and longevity of the naked mole rat.</title>
        <authorList>
            <person name="Kim E.B."/>
            <person name="Fang X."/>
            <person name="Fushan A.A."/>
            <person name="Huang Z."/>
            <person name="Lobanov A.V."/>
            <person name="Han L."/>
            <person name="Marino S.M."/>
            <person name="Sun X."/>
            <person name="Turanov A.A."/>
            <person name="Yang P."/>
            <person name="Yim S.H."/>
            <person name="Zhao X."/>
            <person name="Kasaikina M.V."/>
            <person name="Stoletzki N."/>
            <person name="Peng C."/>
            <person name="Polak P."/>
            <person name="Xiong Z."/>
            <person name="Kiezun A."/>
            <person name="Zhu Y."/>
            <person name="Chen Y."/>
            <person name="Kryukov G.V."/>
            <person name="Zhang Q."/>
            <person name="Peshkin L."/>
            <person name="Yang L."/>
            <person name="Bronson R.T."/>
            <person name="Buffenstein R."/>
            <person name="Wang B."/>
            <person name="Han C."/>
            <person name="Li Q."/>
            <person name="Chen L."/>
            <person name="Zhao W."/>
            <person name="Sunyaev S.R."/>
            <person name="Park T.J."/>
            <person name="Zhang G."/>
            <person name="Wang J."/>
            <person name="Gladyshev V.N."/>
        </authorList>
    </citation>
    <scope>NUCLEOTIDE SEQUENCE [LARGE SCALE GENOMIC DNA]</scope>
</reference>
<dbReference type="InterPro" id="IPR001759">
    <property type="entry name" value="PTX_dom"/>
</dbReference>
<dbReference type="GO" id="GO:0030169">
    <property type="term" value="F:low-density lipoprotein particle binding"/>
    <property type="evidence" value="ECO:0007669"/>
    <property type="project" value="Ensembl"/>
</dbReference>
<evidence type="ECO:0000313" key="13">
    <source>
        <dbReference type="Proteomes" id="UP000006813"/>
    </source>
</evidence>
<name>G5BWM1_HETGA</name>
<protein>
    <recommendedName>
        <fullName evidence="10">Pentraxin family member</fullName>
    </recommendedName>
</protein>
<dbReference type="CDD" id="cd00152">
    <property type="entry name" value="PTX"/>
    <property type="match status" value="1"/>
</dbReference>
<evidence type="ECO:0000256" key="1">
    <source>
        <dbReference type="ARBA" id="ARBA00004613"/>
    </source>
</evidence>
<dbReference type="FunFam" id="2.60.120.200:FF:000070">
    <property type="entry name" value="Serum amyloid P-component"/>
    <property type="match status" value="1"/>
</dbReference>
<dbReference type="EMBL" id="JH172217">
    <property type="protein sequence ID" value="EHB13682.1"/>
    <property type="molecule type" value="Genomic_DNA"/>
</dbReference>
<dbReference type="SUPFAM" id="SSF49899">
    <property type="entry name" value="Concanavalin A-like lectins/glucanases"/>
    <property type="match status" value="1"/>
</dbReference>
<evidence type="ECO:0000256" key="2">
    <source>
        <dbReference type="ARBA" id="ARBA00022525"/>
    </source>
</evidence>
<dbReference type="Pfam" id="PF00354">
    <property type="entry name" value="Pentaxin"/>
    <property type="match status" value="1"/>
</dbReference>
<keyword evidence="2" id="KW-0964">Secreted</keyword>
<dbReference type="InterPro" id="IPR051005">
    <property type="entry name" value="Pentraxin_domain"/>
</dbReference>
<comment type="subcellular location">
    <subcellularLocation>
        <location evidence="1 10">Secreted</location>
    </subcellularLocation>
</comment>
<feature type="chain" id="PRO_5005132374" description="Pentraxin family member" evidence="10">
    <location>
        <begin position="20"/>
        <end position="225"/>
    </location>
</feature>
<comment type="similarity">
    <text evidence="8 10">Belongs to the pentraxin family.</text>
</comment>
<dbReference type="SMART" id="SM00159">
    <property type="entry name" value="PTX"/>
    <property type="match status" value="1"/>
</dbReference>
<evidence type="ECO:0000256" key="6">
    <source>
        <dbReference type="ARBA" id="ARBA00023157"/>
    </source>
</evidence>
<comment type="subunit">
    <text evidence="10">Homopentamer. Pentaxin (or pentraxin) have a discoid arrangement of 5 non-covalently bound subunits.</text>
</comment>
<organism evidence="12 13">
    <name type="scientific">Heterocephalus glaber</name>
    <name type="common">Naked mole rat</name>
    <dbReference type="NCBI Taxonomy" id="10181"/>
    <lineage>
        <taxon>Eukaryota</taxon>
        <taxon>Metazoa</taxon>
        <taxon>Chordata</taxon>
        <taxon>Craniata</taxon>
        <taxon>Vertebrata</taxon>
        <taxon>Euteleostomi</taxon>
        <taxon>Mammalia</taxon>
        <taxon>Eutheria</taxon>
        <taxon>Euarchontoglires</taxon>
        <taxon>Glires</taxon>
        <taxon>Rodentia</taxon>
        <taxon>Hystricomorpha</taxon>
        <taxon>Bathyergidae</taxon>
        <taxon>Heterocephalus</taxon>
    </lineage>
</organism>
<gene>
    <name evidence="12" type="ORF">GW7_00542</name>
</gene>
<dbReference type="GO" id="GO:0010888">
    <property type="term" value="P:negative regulation of lipid storage"/>
    <property type="evidence" value="ECO:0007669"/>
    <property type="project" value="Ensembl"/>
</dbReference>
<dbReference type="InterPro" id="IPR013320">
    <property type="entry name" value="ConA-like_dom_sf"/>
</dbReference>
<feature type="domain" description="Pentraxin (PTX)" evidence="11">
    <location>
        <begin position="24"/>
        <end position="225"/>
    </location>
</feature>
<keyword evidence="4 10" id="KW-0732">Signal</keyword>
<evidence type="ECO:0000256" key="10">
    <source>
        <dbReference type="RuleBase" id="RU362112"/>
    </source>
</evidence>
<evidence type="ECO:0000256" key="9">
    <source>
        <dbReference type="PROSITE-ProRule" id="PRU01172"/>
    </source>
</evidence>
<feature type="signal peptide" evidence="10">
    <location>
        <begin position="1"/>
        <end position="19"/>
    </location>
</feature>
<evidence type="ECO:0000256" key="3">
    <source>
        <dbReference type="ARBA" id="ARBA00022723"/>
    </source>
</evidence>
<dbReference type="PROSITE" id="PS51828">
    <property type="entry name" value="PTX_2"/>
    <property type="match status" value="1"/>
</dbReference>
<dbReference type="GO" id="GO:0001849">
    <property type="term" value="F:complement component C1q complex binding"/>
    <property type="evidence" value="ECO:0007669"/>
    <property type="project" value="Ensembl"/>
</dbReference>
<dbReference type="InParanoid" id="G5BWM1"/>
<keyword evidence="5 10" id="KW-0106">Calcium</keyword>
<dbReference type="OMA" id="MEKLLWC"/>
<evidence type="ECO:0000313" key="12">
    <source>
        <dbReference type="EMBL" id="EHB13682.1"/>
    </source>
</evidence>
<evidence type="ECO:0000256" key="7">
    <source>
        <dbReference type="ARBA" id="ARBA00037561"/>
    </source>
</evidence>
<evidence type="ECO:0000256" key="4">
    <source>
        <dbReference type="ARBA" id="ARBA00022729"/>
    </source>
</evidence>
<dbReference type="GO" id="GO:0005615">
    <property type="term" value="C:extracellular space"/>
    <property type="evidence" value="ECO:0007669"/>
    <property type="project" value="Ensembl"/>
</dbReference>
<evidence type="ECO:0000256" key="5">
    <source>
        <dbReference type="ARBA" id="ARBA00022837"/>
    </source>
</evidence>
<keyword evidence="3 10" id="KW-0479">Metal-binding</keyword>
<dbReference type="GO" id="GO:0042310">
    <property type="term" value="P:vasoconstriction"/>
    <property type="evidence" value="ECO:0007669"/>
    <property type="project" value="Ensembl"/>
</dbReference>
<dbReference type="GO" id="GO:0050750">
    <property type="term" value="F:low-density lipoprotein particle receptor binding"/>
    <property type="evidence" value="ECO:0007669"/>
    <property type="project" value="Ensembl"/>
</dbReference>
<accession>G5BWM1</accession>
<dbReference type="FunCoup" id="G5BWM1">
    <property type="interactions" value="19"/>
</dbReference>
<dbReference type="PRINTS" id="PR00895">
    <property type="entry name" value="PENTAXIN"/>
</dbReference>
<comment type="caution">
    <text evidence="9">Lacks conserved residue(s) required for the propagation of feature annotation.</text>
</comment>
<sequence length="225" mass="25453">MEKLLWCFLILISLSDVFGQKDMSKKTFVFPKESDNAYVSLKAQLKKPLNAFTVCLRFYTDLFTTRGYSIFSYATKKHDNEILVFWSKDRGYLLGVGGLEVPFKALEIPMAPVHICANWESISGIIELWVDGKPQVRKSLQKGYSVGTEAIIILGQDQDSFGGRFDANQSLVGDIGDVNMWDFVLSPEEISTVYASGTFSPNVLDWRALRFETHGEVFIKPQLWA</sequence>
<dbReference type="GO" id="GO:0010745">
    <property type="term" value="P:negative regulation of macrophage derived foam cell differentiation"/>
    <property type="evidence" value="ECO:0007669"/>
    <property type="project" value="Ensembl"/>
</dbReference>
<dbReference type="PANTHER" id="PTHR45869">
    <property type="entry name" value="C-REACTIVE PROTEIN-RELATED"/>
    <property type="match status" value="1"/>
</dbReference>
<dbReference type="GO" id="GO:0045087">
    <property type="term" value="P:innate immune response"/>
    <property type="evidence" value="ECO:0007669"/>
    <property type="project" value="TreeGrafter"/>
</dbReference>
<proteinExistence type="inferred from homology"/>
<evidence type="ECO:0000259" key="11">
    <source>
        <dbReference type="PROSITE" id="PS51828"/>
    </source>
</evidence>
<keyword evidence="6" id="KW-1015">Disulfide bond</keyword>
<dbReference type="PANTHER" id="PTHR45869:SF7">
    <property type="entry name" value="C-REACTIVE PROTEIN"/>
    <property type="match status" value="1"/>
</dbReference>
<dbReference type="Gene3D" id="2.60.120.200">
    <property type="match status" value="1"/>
</dbReference>
<dbReference type="GO" id="GO:0032945">
    <property type="term" value="P:negative regulation of mononuclear cell proliferation"/>
    <property type="evidence" value="ECO:0007669"/>
    <property type="project" value="Ensembl"/>
</dbReference>